<dbReference type="Ensembl" id="ENSAMXT00005003834.1">
    <property type="protein sequence ID" value="ENSAMXP00005003341.1"/>
    <property type="gene ID" value="ENSAMXG00005002127.1"/>
</dbReference>
<protein>
    <recommendedName>
        <fullName evidence="3">Alpha-actinin-2</fullName>
    </recommendedName>
</protein>
<organism evidence="1 2">
    <name type="scientific">Astyanax mexicanus</name>
    <name type="common">Blind cave fish</name>
    <name type="synonym">Astyanax fasciatus mexicanus</name>
    <dbReference type="NCBI Taxonomy" id="7994"/>
    <lineage>
        <taxon>Eukaryota</taxon>
        <taxon>Metazoa</taxon>
        <taxon>Chordata</taxon>
        <taxon>Craniata</taxon>
        <taxon>Vertebrata</taxon>
        <taxon>Euteleostomi</taxon>
        <taxon>Actinopterygii</taxon>
        <taxon>Neopterygii</taxon>
        <taxon>Teleostei</taxon>
        <taxon>Ostariophysi</taxon>
        <taxon>Characiformes</taxon>
        <taxon>Characoidei</taxon>
        <taxon>Acestrorhamphidae</taxon>
        <taxon>Acestrorhamphinae</taxon>
        <taxon>Astyanax</taxon>
    </lineage>
</organism>
<proteinExistence type="predicted"/>
<evidence type="ECO:0000313" key="2">
    <source>
        <dbReference type="Proteomes" id="UP000694621"/>
    </source>
</evidence>
<evidence type="ECO:0000313" key="1">
    <source>
        <dbReference type="Ensembl" id="ENSAMXP00005003341.1"/>
    </source>
</evidence>
<name>A0A8B9GWQ3_ASTMX</name>
<reference evidence="1" key="1">
    <citation type="submission" date="2025-08" db="UniProtKB">
        <authorList>
            <consortium name="Ensembl"/>
        </authorList>
    </citation>
    <scope>IDENTIFICATION</scope>
</reference>
<dbReference type="Proteomes" id="UP000694621">
    <property type="component" value="Unplaced"/>
</dbReference>
<accession>A0A8B9GWQ3</accession>
<dbReference type="AlphaFoldDB" id="A0A8B9GWQ3"/>
<sequence length="44" mass="5234">MEQYSNGYGQEEYMLQEDEWDRDLLLDPAWEKQQRKVGAGLSLL</sequence>
<evidence type="ECO:0008006" key="3">
    <source>
        <dbReference type="Google" id="ProtNLM"/>
    </source>
</evidence>